<evidence type="ECO:0000313" key="1">
    <source>
        <dbReference type="EMBL" id="KKM83472.1"/>
    </source>
</evidence>
<organism evidence="1">
    <name type="scientific">marine sediment metagenome</name>
    <dbReference type="NCBI Taxonomy" id="412755"/>
    <lineage>
        <taxon>unclassified sequences</taxon>
        <taxon>metagenomes</taxon>
        <taxon>ecological metagenomes</taxon>
    </lineage>
</organism>
<proteinExistence type="predicted"/>
<name>A0A0F9NQD4_9ZZZZ</name>
<accession>A0A0F9NQD4</accession>
<comment type="caution">
    <text evidence="1">The sequence shown here is derived from an EMBL/GenBank/DDBJ whole genome shotgun (WGS) entry which is preliminary data.</text>
</comment>
<dbReference type="EMBL" id="LAZR01007709">
    <property type="protein sequence ID" value="KKM83472.1"/>
    <property type="molecule type" value="Genomic_DNA"/>
</dbReference>
<reference evidence="1" key="1">
    <citation type="journal article" date="2015" name="Nature">
        <title>Complex archaea that bridge the gap between prokaryotes and eukaryotes.</title>
        <authorList>
            <person name="Spang A."/>
            <person name="Saw J.H."/>
            <person name="Jorgensen S.L."/>
            <person name="Zaremba-Niedzwiedzka K."/>
            <person name="Martijn J."/>
            <person name="Lind A.E."/>
            <person name="van Eijk R."/>
            <person name="Schleper C."/>
            <person name="Guy L."/>
            <person name="Ettema T.J."/>
        </authorList>
    </citation>
    <scope>NUCLEOTIDE SEQUENCE</scope>
</reference>
<sequence>MDTAIENFDYPDEISTPSIVETLRDLASQIEYLSDKVPHSEWVFIANPIWFTPLQLKFIDLPPLMKTKTRLMVKMSWLANRLLWQIMAQ</sequence>
<dbReference type="AlphaFoldDB" id="A0A0F9NQD4"/>
<gene>
    <name evidence="1" type="ORF">LCGC14_1309120</name>
</gene>
<protein>
    <submittedName>
        <fullName evidence="1">Uncharacterized protein</fullName>
    </submittedName>
</protein>